<reference evidence="2" key="1">
    <citation type="journal article" date="2023" name="Nat. Commun.">
        <title>Diploid and tetraploid genomes of Acorus and the evolution of monocots.</title>
        <authorList>
            <person name="Ma L."/>
            <person name="Liu K.W."/>
            <person name="Li Z."/>
            <person name="Hsiao Y.Y."/>
            <person name="Qi Y."/>
            <person name="Fu T."/>
            <person name="Tang G.D."/>
            <person name="Zhang D."/>
            <person name="Sun W.H."/>
            <person name="Liu D.K."/>
            <person name="Li Y."/>
            <person name="Chen G.Z."/>
            <person name="Liu X.D."/>
            <person name="Liao X.Y."/>
            <person name="Jiang Y.T."/>
            <person name="Yu X."/>
            <person name="Hao Y."/>
            <person name="Huang J."/>
            <person name="Zhao X.W."/>
            <person name="Ke S."/>
            <person name="Chen Y.Y."/>
            <person name="Wu W.L."/>
            <person name="Hsu J.L."/>
            <person name="Lin Y.F."/>
            <person name="Huang M.D."/>
            <person name="Li C.Y."/>
            <person name="Huang L."/>
            <person name="Wang Z.W."/>
            <person name="Zhao X."/>
            <person name="Zhong W.Y."/>
            <person name="Peng D.H."/>
            <person name="Ahmad S."/>
            <person name="Lan S."/>
            <person name="Zhang J.S."/>
            <person name="Tsai W.C."/>
            <person name="Van de Peer Y."/>
            <person name="Liu Z.J."/>
        </authorList>
    </citation>
    <scope>NUCLEOTIDE SEQUENCE</scope>
    <source>
        <strain evidence="2">CP</strain>
    </source>
</reference>
<dbReference type="EMBL" id="JAUJYO010000011">
    <property type="protein sequence ID" value="KAK1303774.1"/>
    <property type="molecule type" value="Genomic_DNA"/>
</dbReference>
<dbReference type="PROSITE" id="PS51257">
    <property type="entry name" value="PROKAR_LIPOPROTEIN"/>
    <property type="match status" value="1"/>
</dbReference>
<evidence type="ECO:0000313" key="3">
    <source>
        <dbReference type="Proteomes" id="UP001180020"/>
    </source>
</evidence>
<keyword evidence="1" id="KW-0732">Signal</keyword>
<evidence type="ECO:0000256" key="1">
    <source>
        <dbReference type="SAM" id="SignalP"/>
    </source>
</evidence>
<evidence type="ECO:0000313" key="2">
    <source>
        <dbReference type="EMBL" id="KAK1303774.1"/>
    </source>
</evidence>
<organism evidence="2 3">
    <name type="scientific">Acorus calamus</name>
    <name type="common">Sweet flag</name>
    <dbReference type="NCBI Taxonomy" id="4465"/>
    <lineage>
        <taxon>Eukaryota</taxon>
        <taxon>Viridiplantae</taxon>
        <taxon>Streptophyta</taxon>
        <taxon>Embryophyta</taxon>
        <taxon>Tracheophyta</taxon>
        <taxon>Spermatophyta</taxon>
        <taxon>Magnoliopsida</taxon>
        <taxon>Liliopsida</taxon>
        <taxon>Acoraceae</taxon>
        <taxon>Acorus</taxon>
    </lineage>
</organism>
<dbReference type="AlphaFoldDB" id="A0AAV9DSH2"/>
<dbReference type="Proteomes" id="UP001180020">
    <property type="component" value="Unassembled WGS sequence"/>
</dbReference>
<feature type="chain" id="PRO_5043586377" evidence="1">
    <location>
        <begin position="19"/>
        <end position="90"/>
    </location>
</feature>
<feature type="signal peptide" evidence="1">
    <location>
        <begin position="1"/>
        <end position="18"/>
    </location>
</feature>
<proteinExistence type="predicted"/>
<name>A0AAV9DSH2_ACOCL</name>
<accession>A0AAV9DSH2</accession>
<gene>
    <name evidence="2" type="ORF">QJS10_CPB11g01258</name>
</gene>
<keyword evidence="3" id="KW-1185">Reference proteome</keyword>
<comment type="caution">
    <text evidence="2">The sequence shown here is derived from an EMBL/GenBank/DDBJ whole genome shotgun (WGS) entry which is preliminary data.</text>
</comment>
<sequence>MWRRPWLWVYIFLSCSLRSPPPPLNLLPVIGANVHFANPEEAIVVFVDERFTLACNVAGVDINGRFTEMVIASSKDAIEVFVNGDRQEVH</sequence>
<protein>
    <submittedName>
        <fullName evidence="2">Uncharacterized protein</fullName>
    </submittedName>
</protein>
<reference evidence="2" key="2">
    <citation type="submission" date="2023-06" db="EMBL/GenBank/DDBJ databases">
        <authorList>
            <person name="Ma L."/>
            <person name="Liu K.-W."/>
            <person name="Li Z."/>
            <person name="Hsiao Y.-Y."/>
            <person name="Qi Y."/>
            <person name="Fu T."/>
            <person name="Tang G."/>
            <person name="Zhang D."/>
            <person name="Sun W.-H."/>
            <person name="Liu D.-K."/>
            <person name="Li Y."/>
            <person name="Chen G.-Z."/>
            <person name="Liu X.-D."/>
            <person name="Liao X.-Y."/>
            <person name="Jiang Y.-T."/>
            <person name="Yu X."/>
            <person name="Hao Y."/>
            <person name="Huang J."/>
            <person name="Zhao X.-W."/>
            <person name="Ke S."/>
            <person name="Chen Y.-Y."/>
            <person name="Wu W.-L."/>
            <person name="Hsu J.-L."/>
            <person name="Lin Y.-F."/>
            <person name="Huang M.-D."/>
            <person name="Li C.-Y."/>
            <person name="Huang L."/>
            <person name="Wang Z.-W."/>
            <person name="Zhao X."/>
            <person name="Zhong W.-Y."/>
            <person name="Peng D.-H."/>
            <person name="Ahmad S."/>
            <person name="Lan S."/>
            <person name="Zhang J.-S."/>
            <person name="Tsai W.-C."/>
            <person name="Van De Peer Y."/>
            <person name="Liu Z.-J."/>
        </authorList>
    </citation>
    <scope>NUCLEOTIDE SEQUENCE</scope>
    <source>
        <strain evidence="2">CP</strain>
        <tissue evidence="2">Leaves</tissue>
    </source>
</reference>